<dbReference type="Pfam" id="PF13410">
    <property type="entry name" value="GST_C_2"/>
    <property type="match status" value="1"/>
</dbReference>
<accession>A0ABM1A4W3</accession>
<feature type="domain" description="GST N-terminal" evidence="3">
    <location>
        <begin position="4"/>
        <end position="85"/>
    </location>
</feature>
<dbReference type="PROSITE" id="PS50405">
    <property type="entry name" value="GST_CTER"/>
    <property type="match status" value="1"/>
</dbReference>
<dbReference type="Gene3D" id="1.20.1050.10">
    <property type="match status" value="1"/>
</dbReference>
<evidence type="ECO:0000313" key="5">
    <source>
        <dbReference type="Proteomes" id="UP000694888"/>
    </source>
</evidence>
<sequence length="279" mass="31963">MGDDSLHLYYLPAAYFSHRIMIALAEKKLEYQQTVVDINKNEQNQPWYLRVNPKGQIPALRIGGRIIPESLRIMEAVDKHPKGQGPRLVPDESTPVGKLVKEWREKIHSFPIRVITFGIILNPENHTDELKVPKFLIGSKEAYAKSVADLIPYFEQLKKDNPDITEAVNVKMEAARNNDMARFGLENVEKILKEVDKTFDEAEAQLQKNKKANPPVLWLCGPDFTAADITLCVFLGRMDFIGILKRFVDPVKRPALKEYWDRAFQRPSVRQTVTKVPTN</sequence>
<dbReference type="Proteomes" id="UP000694888">
    <property type="component" value="Unplaced"/>
</dbReference>
<dbReference type="InterPro" id="IPR040079">
    <property type="entry name" value="Glutathione_S-Trfase"/>
</dbReference>
<name>A0ABM1A4W3_APLCA</name>
<keyword evidence="5" id="KW-1185">Reference proteome</keyword>
<dbReference type="PANTHER" id="PTHR44188:SF1">
    <property type="entry name" value="GDAP1, ISOFORM A"/>
    <property type="match status" value="1"/>
</dbReference>
<evidence type="ECO:0000259" key="3">
    <source>
        <dbReference type="PROSITE" id="PS50404"/>
    </source>
</evidence>
<feature type="coiled-coil region" evidence="2">
    <location>
        <begin position="185"/>
        <end position="212"/>
    </location>
</feature>
<dbReference type="InterPro" id="IPR010987">
    <property type="entry name" value="Glutathione-S-Trfase_C-like"/>
</dbReference>
<evidence type="ECO:0000256" key="2">
    <source>
        <dbReference type="SAM" id="Coils"/>
    </source>
</evidence>
<dbReference type="InterPro" id="IPR036249">
    <property type="entry name" value="Thioredoxin-like_sf"/>
</dbReference>
<evidence type="ECO:0000313" key="6">
    <source>
        <dbReference type="RefSeq" id="XP_012940887.1"/>
    </source>
</evidence>
<dbReference type="SFLD" id="SFLDS00019">
    <property type="entry name" value="Glutathione_Transferase_(cytos"/>
    <property type="match status" value="1"/>
</dbReference>
<dbReference type="Pfam" id="PF13409">
    <property type="entry name" value="GST_N_2"/>
    <property type="match status" value="1"/>
</dbReference>
<dbReference type="RefSeq" id="XP_012940887.1">
    <property type="nucleotide sequence ID" value="XM_013085433.2"/>
</dbReference>
<dbReference type="SUPFAM" id="SSF52833">
    <property type="entry name" value="Thioredoxin-like"/>
    <property type="match status" value="1"/>
</dbReference>
<evidence type="ECO:0000256" key="1">
    <source>
        <dbReference type="ARBA" id="ARBA00007409"/>
    </source>
</evidence>
<dbReference type="InterPro" id="IPR004045">
    <property type="entry name" value="Glutathione_S-Trfase_N"/>
</dbReference>
<dbReference type="PANTHER" id="PTHR44188">
    <property type="entry name" value="GDAP1, ISOFORM A"/>
    <property type="match status" value="1"/>
</dbReference>
<comment type="similarity">
    <text evidence="1">Belongs to the GST superfamily.</text>
</comment>
<dbReference type="PROSITE" id="PS50404">
    <property type="entry name" value="GST_NTER"/>
    <property type="match status" value="1"/>
</dbReference>
<feature type="domain" description="GST C-terminal" evidence="4">
    <location>
        <begin position="141"/>
        <end position="279"/>
    </location>
</feature>
<evidence type="ECO:0000259" key="4">
    <source>
        <dbReference type="PROSITE" id="PS50405"/>
    </source>
</evidence>
<proteinExistence type="inferred from homology"/>
<dbReference type="GeneID" id="101856445"/>
<gene>
    <name evidence="6" type="primary">LOC101856445</name>
</gene>
<protein>
    <submittedName>
        <fullName evidence="6">Ganglioside-induced differentiation-associated protein 1</fullName>
    </submittedName>
</protein>
<reference evidence="6" key="1">
    <citation type="submission" date="2025-08" db="UniProtKB">
        <authorList>
            <consortium name="RefSeq"/>
        </authorList>
    </citation>
    <scope>IDENTIFICATION</scope>
</reference>
<dbReference type="InterPro" id="IPR036282">
    <property type="entry name" value="Glutathione-S-Trfase_C_sf"/>
</dbReference>
<organism evidence="5 6">
    <name type="scientific">Aplysia californica</name>
    <name type="common">California sea hare</name>
    <dbReference type="NCBI Taxonomy" id="6500"/>
    <lineage>
        <taxon>Eukaryota</taxon>
        <taxon>Metazoa</taxon>
        <taxon>Spiralia</taxon>
        <taxon>Lophotrochozoa</taxon>
        <taxon>Mollusca</taxon>
        <taxon>Gastropoda</taxon>
        <taxon>Heterobranchia</taxon>
        <taxon>Euthyneura</taxon>
        <taxon>Tectipleura</taxon>
        <taxon>Aplysiida</taxon>
        <taxon>Aplysioidea</taxon>
        <taxon>Aplysiidae</taxon>
        <taxon>Aplysia</taxon>
    </lineage>
</organism>
<keyword evidence="2" id="KW-0175">Coiled coil</keyword>
<dbReference type="SUPFAM" id="SSF47616">
    <property type="entry name" value="GST C-terminal domain-like"/>
    <property type="match status" value="1"/>
</dbReference>
<dbReference type="Gene3D" id="3.40.30.10">
    <property type="entry name" value="Glutaredoxin"/>
    <property type="match status" value="1"/>
</dbReference>